<accession>A0ABX8DDM1</accession>
<gene>
    <name evidence="2" type="ORF">KHX94_16730</name>
</gene>
<evidence type="ECO:0008006" key="4">
    <source>
        <dbReference type="Google" id="ProtNLM"/>
    </source>
</evidence>
<proteinExistence type="predicted"/>
<keyword evidence="3" id="KW-1185">Reference proteome</keyword>
<dbReference type="EMBL" id="CP074572">
    <property type="protein sequence ID" value="QVK22825.1"/>
    <property type="molecule type" value="Genomic_DNA"/>
</dbReference>
<evidence type="ECO:0000313" key="2">
    <source>
        <dbReference type="EMBL" id="QVK22825.1"/>
    </source>
</evidence>
<name>A0ABX8DDM1_9GAMM</name>
<protein>
    <recommendedName>
        <fullName evidence="4">Phytase-like domain-containing protein</fullName>
    </recommendedName>
</protein>
<feature type="signal peptide" evidence="1">
    <location>
        <begin position="1"/>
        <end position="20"/>
    </location>
</feature>
<feature type="chain" id="PRO_5045344542" description="Phytase-like domain-containing protein" evidence="1">
    <location>
        <begin position="21"/>
        <end position="311"/>
    </location>
</feature>
<evidence type="ECO:0000256" key="1">
    <source>
        <dbReference type="SAM" id="SignalP"/>
    </source>
</evidence>
<sequence length="311" mass="33686">MNKMLFAAALLLAGINCADAVELGFSGMTQMDANTYLVVQDKKVYEPGSRLGVLQVKADGALDYVPLTVSDWKDQDGQSSDLESVCRLPGSANEYLLAESGYWDGKFGRIFQVTLTADTAVVQQVYHVPKIVAGGKGIHGDNFEGMVCIAQGDAVLVVLGERGGSKRYKQGYLRLGVLDKTAKTLSWQQYAAQPLEIKAPGRWLHADKKRTISDLYLDKQGVIWAVATEDGGDQGPFRSVIYQAATVSGQAEQLKVTAVSHPKVQWQVDGFKVESLAAPAANVAGSYLSIGTEDENYGGIWRPLFAPLKKH</sequence>
<keyword evidence="1" id="KW-0732">Signal</keyword>
<dbReference type="Proteomes" id="UP000676428">
    <property type="component" value="Chromosome"/>
</dbReference>
<organism evidence="2 3">
    <name type="scientific">Shewanella dokdonensis</name>
    <dbReference type="NCBI Taxonomy" id="712036"/>
    <lineage>
        <taxon>Bacteria</taxon>
        <taxon>Pseudomonadati</taxon>
        <taxon>Pseudomonadota</taxon>
        <taxon>Gammaproteobacteria</taxon>
        <taxon>Alteromonadales</taxon>
        <taxon>Shewanellaceae</taxon>
        <taxon>Shewanella</taxon>
    </lineage>
</organism>
<evidence type="ECO:0000313" key="3">
    <source>
        <dbReference type="Proteomes" id="UP000676428"/>
    </source>
</evidence>
<reference evidence="2 3" key="1">
    <citation type="journal article" date="2012" name="Int. J. Syst. Evol. Microbiol.">
        <title>Shewanella dokdonensis sp. nov., isolated from seawater.</title>
        <authorList>
            <person name="Sung H.R."/>
            <person name="Yoon J.H."/>
            <person name="Ghim S.Y."/>
        </authorList>
    </citation>
    <scope>NUCLEOTIDE SEQUENCE [LARGE SCALE GENOMIC DNA]</scope>
    <source>
        <strain evidence="2 3">DSM 23626</strain>
    </source>
</reference>